<reference evidence="2 3" key="1">
    <citation type="submission" date="2021-02" db="EMBL/GenBank/DDBJ databases">
        <title>De Novo genome assembly of isolated myxobacteria.</title>
        <authorList>
            <person name="Stevens D.C."/>
        </authorList>
    </citation>
    <scope>NUCLEOTIDE SEQUENCE [LARGE SCALE GENOMIC DNA]</scope>
    <source>
        <strain evidence="3">SCPEA02</strain>
    </source>
</reference>
<name>A0ABX7NNE2_9BACT</name>
<proteinExistence type="predicted"/>
<sequence length="91" mass="9485">MSKWMAAVVAVLTAAGALVPAVAWAYGQKAGPCSVSVPCADGSTVSCSGAKVCYWRYDAPASTGFVECDSYGRIYCNLLLDEQGEPVLEAE</sequence>
<dbReference type="RefSeq" id="WP_206721964.1">
    <property type="nucleotide sequence ID" value="NZ_CP071090.1"/>
</dbReference>
<gene>
    <name evidence="2" type="ORF">JY651_34755</name>
</gene>
<accession>A0ABX7NNE2</accession>
<evidence type="ECO:0000256" key="1">
    <source>
        <dbReference type="SAM" id="SignalP"/>
    </source>
</evidence>
<dbReference type="Proteomes" id="UP000662747">
    <property type="component" value="Chromosome"/>
</dbReference>
<feature type="chain" id="PRO_5047152409" description="Lipoprotein" evidence="1">
    <location>
        <begin position="26"/>
        <end position="91"/>
    </location>
</feature>
<keyword evidence="3" id="KW-1185">Reference proteome</keyword>
<evidence type="ECO:0008006" key="4">
    <source>
        <dbReference type="Google" id="ProtNLM"/>
    </source>
</evidence>
<feature type="signal peptide" evidence="1">
    <location>
        <begin position="1"/>
        <end position="25"/>
    </location>
</feature>
<evidence type="ECO:0000313" key="3">
    <source>
        <dbReference type="Proteomes" id="UP000662747"/>
    </source>
</evidence>
<keyword evidence="1" id="KW-0732">Signal</keyword>
<protein>
    <recommendedName>
        <fullName evidence="4">Lipoprotein</fullName>
    </recommendedName>
</protein>
<dbReference type="EMBL" id="CP071090">
    <property type="protein sequence ID" value="QSQ20384.1"/>
    <property type="molecule type" value="Genomic_DNA"/>
</dbReference>
<organism evidence="2 3">
    <name type="scientific">Pyxidicoccus parkwayensis</name>
    <dbReference type="NCBI Taxonomy" id="2813578"/>
    <lineage>
        <taxon>Bacteria</taxon>
        <taxon>Pseudomonadati</taxon>
        <taxon>Myxococcota</taxon>
        <taxon>Myxococcia</taxon>
        <taxon>Myxococcales</taxon>
        <taxon>Cystobacterineae</taxon>
        <taxon>Myxococcaceae</taxon>
        <taxon>Pyxidicoccus</taxon>
    </lineage>
</organism>
<evidence type="ECO:0000313" key="2">
    <source>
        <dbReference type="EMBL" id="QSQ20384.1"/>
    </source>
</evidence>